<sequence>MIVIKKGRSHEQASLFMVACSENSLLNIHVLANFVICLMGI</sequence>
<protein>
    <submittedName>
        <fullName evidence="1">Uncharacterized protein</fullName>
    </submittedName>
</protein>
<dbReference type="KEGG" id="salq:SYNTR_1883"/>
<organism evidence="1 2">
    <name type="scientific">Candidatus Syntrophocurvum alkaliphilum</name>
    <dbReference type="NCBI Taxonomy" id="2293317"/>
    <lineage>
        <taxon>Bacteria</taxon>
        <taxon>Bacillati</taxon>
        <taxon>Bacillota</taxon>
        <taxon>Clostridia</taxon>
        <taxon>Eubacteriales</taxon>
        <taxon>Syntrophomonadaceae</taxon>
        <taxon>Candidatus Syntrophocurvum</taxon>
    </lineage>
</organism>
<name>A0A6I6DKD0_9FIRM</name>
<proteinExistence type="predicted"/>
<evidence type="ECO:0000313" key="2">
    <source>
        <dbReference type="Proteomes" id="UP000426444"/>
    </source>
</evidence>
<dbReference type="AlphaFoldDB" id="A0A6I6DKD0"/>
<gene>
    <name evidence="1" type="ORF">SYNTR_1883</name>
</gene>
<dbReference type="Proteomes" id="UP000426444">
    <property type="component" value="Chromosome"/>
</dbReference>
<accession>A0A6I6DKD0</accession>
<keyword evidence="2" id="KW-1185">Reference proteome</keyword>
<reference evidence="2" key="1">
    <citation type="journal article" date="2019" name="Microbiology">
        <title>Complete Genome Sequence of an Uncultured Bacterium of the Candidate Phylum Bipolaricaulota.</title>
        <authorList>
            <person name="Kadnikov V.V."/>
            <person name="Mardanov A.V."/>
            <person name="Beletsky A.V."/>
            <person name="Frank Y.A."/>
            <person name="Karnachuk O.V."/>
            <person name="Ravin N.V."/>
        </authorList>
    </citation>
    <scope>NUCLEOTIDE SEQUENCE [LARGE SCALE GENOMIC DNA]</scope>
</reference>
<evidence type="ECO:0000313" key="1">
    <source>
        <dbReference type="EMBL" id="QGU00477.1"/>
    </source>
</evidence>
<dbReference type="EMBL" id="CP046457">
    <property type="protein sequence ID" value="QGU00477.1"/>
    <property type="molecule type" value="Genomic_DNA"/>
</dbReference>